<reference evidence="3" key="1">
    <citation type="journal article" date="2019" name="Int. J. Syst. Evol. Microbiol.">
        <title>The Global Catalogue of Microorganisms (GCM) 10K type strain sequencing project: providing services to taxonomists for standard genome sequencing and annotation.</title>
        <authorList>
            <consortium name="The Broad Institute Genomics Platform"/>
            <consortium name="The Broad Institute Genome Sequencing Center for Infectious Disease"/>
            <person name="Wu L."/>
            <person name="Ma J."/>
        </authorList>
    </citation>
    <scope>NUCLEOTIDE SEQUENCE [LARGE SCALE GENOMIC DNA]</scope>
    <source>
        <strain evidence="3">JCM 17441</strain>
    </source>
</reference>
<evidence type="ECO:0000313" key="2">
    <source>
        <dbReference type="EMBL" id="GAA4243857.1"/>
    </source>
</evidence>
<organism evidence="2 3">
    <name type="scientific">Dactylosporangium darangshiense</name>
    <dbReference type="NCBI Taxonomy" id="579108"/>
    <lineage>
        <taxon>Bacteria</taxon>
        <taxon>Bacillati</taxon>
        <taxon>Actinomycetota</taxon>
        <taxon>Actinomycetes</taxon>
        <taxon>Micromonosporales</taxon>
        <taxon>Micromonosporaceae</taxon>
        <taxon>Dactylosporangium</taxon>
    </lineage>
</organism>
<comment type="caution">
    <text evidence="2">The sequence shown here is derived from an EMBL/GenBank/DDBJ whole genome shotgun (WGS) entry which is preliminary data.</text>
</comment>
<evidence type="ECO:0000313" key="3">
    <source>
        <dbReference type="Proteomes" id="UP001500620"/>
    </source>
</evidence>
<name>A0ABP8CVT5_9ACTN</name>
<dbReference type="EMBL" id="BAABAT010000001">
    <property type="protein sequence ID" value="GAA4243857.1"/>
    <property type="molecule type" value="Genomic_DNA"/>
</dbReference>
<dbReference type="Proteomes" id="UP001500620">
    <property type="component" value="Unassembled WGS sequence"/>
</dbReference>
<gene>
    <name evidence="2" type="ORF">GCM10022255_004590</name>
</gene>
<proteinExistence type="predicted"/>
<feature type="compositionally biased region" description="Low complexity" evidence="1">
    <location>
        <begin position="60"/>
        <end position="86"/>
    </location>
</feature>
<protein>
    <submittedName>
        <fullName evidence="2">Uncharacterized protein</fullName>
    </submittedName>
</protein>
<sequence>MAEPLVGDMPPGNGTAGGVPPPGNGGVWIGTVSESGGGAMPGARVNFGVPPVVVSPGKEPPLSASGSPPAAGAPESDPDMAASPACAASSVAEAVPDFA</sequence>
<feature type="region of interest" description="Disordered" evidence="1">
    <location>
        <begin position="54"/>
        <end position="86"/>
    </location>
</feature>
<accession>A0ABP8CVT5</accession>
<keyword evidence="3" id="KW-1185">Reference proteome</keyword>
<feature type="region of interest" description="Disordered" evidence="1">
    <location>
        <begin position="1"/>
        <end position="26"/>
    </location>
</feature>
<evidence type="ECO:0000256" key="1">
    <source>
        <dbReference type="SAM" id="MobiDB-lite"/>
    </source>
</evidence>